<accession>A0ABW8IEF0</accession>
<reference evidence="1 2" key="1">
    <citation type="submission" date="2020-10" db="EMBL/GenBank/DDBJ databases">
        <title>Phylogeny of dyella-like bacteria.</title>
        <authorList>
            <person name="Fu J."/>
        </authorList>
    </citation>
    <scope>NUCLEOTIDE SEQUENCE [LARGE SCALE GENOMIC DNA]</scope>
    <source>
        <strain evidence="1 2">DHG40</strain>
    </source>
</reference>
<dbReference type="Proteomes" id="UP001620409">
    <property type="component" value="Unassembled WGS sequence"/>
</dbReference>
<gene>
    <name evidence="1" type="ORF">ISP18_02990</name>
</gene>
<evidence type="ECO:0000313" key="2">
    <source>
        <dbReference type="Proteomes" id="UP001620409"/>
    </source>
</evidence>
<dbReference type="EMBL" id="JADIKI010000021">
    <property type="protein sequence ID" value="MFK2853562.1"/>
    <property type="molecule type" value="Genomic_DNA"/>
</dbReference>
<proteinExistence type="predicted"/>
<name>A0ABW8IEF0_9GAMM</name>
<dbReference type="RefSeq" id="WP_380016896.1">
    <property type="nucleotide sequence ID" value="NZ_JADIKI010000021.1"/>
</dbReference>
<evidence type="ECO:0008006" key="3">
    <source>
        <dbReference type="Google" id="ProtNLM"/>
    </source>
</evidence>
<organism evidence="1 2">
    <name type="scientific">Dyella humi</name>
    <dbReference type="NCBI Taxonomy" id="1770547"/>
    <lineage>
        <taxon>Bacteria</taxon>
        <taxon>Pseudomonadati</taxon>
        <taxon>Pseudomonadota</taxon>
        <taxon>Gammaproteobacteria</taxon>
        <taxon>Lysobacterales</taxon>
        <taxon>Rhodanobacteraceae</taxon>
        <taxon>Dyella</taxon>
    </lineage>
</organism>
<sequence length="150" mass="17469">MNYALGKQPQTKEDRWEHLTALDDELLKGGVILSEWCTFIIRDSDMAFVGGAHLSCILTAVSGIETYLRSEYGTGKDRLMDLINNSLIDQNLKDDIHRLRLYRNKWVHVGEPWDDELPLTRPEQIEQELEQMAFFAVKALRNTIYENQWV</sequence>
<evidence type="ECO:0000313" key="1">
    <source>
        <dbReference type="EMBL" id="MFK2853562.1"/>
    </source>
</evidence>
<protein>
    <recommendedName>
        <fullName evidence="3">DUF4145 domain-containing protein</fullName>
    </recommendedName>
</protein>
<keyword evidence="2" id="KW-1185">Reference proteome</keyword>
<comment type="caution">
    <text evidence="1">The sequence shown here is derived from an EMBL/GenBank/DDBJ whole genome shotgun (WGS) entry which is preliminary data.</text>
</comment>